<organism evidence="1 3">
    <name type="scientific">Adineta steineri</name>
    <dbReference type="NCBI Taxonomy" id="433720"/>
    <lineage>
        <taxon>Eukaryota</taxon>
        <taxon>Metazoa</taxon>
        <taxon>Spiralia</taxon>
        <taxon>Gnathifera</taxon>
        <taxon>Rotifera</taxon>
        <taxon>Eurotatoria</taxon>
        <taxon>Bdelloidea</taxon>
        <taxon>Adinetida</taxon>
        <taxon>Adinetidae</taxon>
        <taxon>Adineta</taxon>
    </lineage>
</organism>
<sequence>MQSWSKHQTINVDFQLQTTLNEILSIKDSLMSIESNSIRVSIIDIRPAENFVNDGVTRSYNFVLIGDETGTTFLVVLDLAPEVLKTEYTYDITKIRRKTFNETYILSTTIDTHISLSKSTINPNIDDISKIMNIDLVDVKTIITAVMEFEQQ</sequence>
<evidence type="ECO:0000313" key="2">
    <source>
        <dbReference type="EMBL" id="CAF3884017.1"/>
    </source>
</evidence>
<evidence type="ECO:0000313" key="1">
    <source>
        <dbReference type="EMBL" id="CAF1383734.1"/>
    </source>
</evidence>
<dbReference type="EMBL" id="CAJOBB010001640">
    <property type="protein sequence ID" value="CAF3884017.1"/>
    <property type="molecule type" value="Genomic_DNA"/>
</dbReference>
<dbReference type="Proteomes" id="UP000663860">
    <property type="component" value="Unassembled WGS sequence"/>
</dbReference>
<dbReference type="Gene3D" id="2.40.50.140">
    <property type="entry name" value="Nucleic acid-binding proteins"/>
    <property type="match status" value="1"/>
</dbReference>
<accession>A0A815JKU3</accession>
<protein>
    <submittedName>
        <fullName evidence="1">Uncharacterized protein</fullName>
    </submittedName>
</protein>
<proteinExistence type="predicted"/>
<gene>
    <name evidence="1" type="ORF">IZO911_LOCUS38564</name>
    <name evidence="2" type="ORF">KXQ929_LOCUS21912</name>
</gene>
<evidence type="ECO:0000313" key="3">
    <source>
        <dbReference type="Proteomes" id="UP000663860"/>
    </source>
</evidence>
<dbReference type="AlphaFoldDB" id="A0A815JKU3"/>
<name>A0A815JKU3_9BILA</name>
<dbReference type="InterPro" id="IPR012340">
    <property type="entry name" value="NA-bd_OB-fold"/>
</dbReference>
<dbReference type="Proteomes" id="UP000663868">
    <property type="component" value="Unassembled WGS sequence"/>
</dbReference>
<comment type="caution">
    <text evidence="1">The sequence shown here is derived from an EMBL/GenBank/DDBJ whole genome shotgun (WGS) entry which is preliminary data.</text>
</comment>
<reference evidence="1" key="1">
    <citation type="submission" date="2021-02" db="EMBL/GenBank/DDBJ databases">
        <authorList>
            <person name="Nowell W R."/>
        </authorList>
    </citation>
    <scope>NUCLEOTIDE SEQUENCE</scope>
</reference>
<dbReference type="EMBL" id="CAJNOE010001076">
    <property type="protein sequence ID" value="CAF1383734.1"/>
    <property type="molecule type" value="Genomic_DNA"/>
</dbReference>
<dbReference type="SUPFAM" id="SSF50249">
    <property type="entry name" value="Nucleic acid-binding proteins"/>
    <property type="match status" value="1"/>
</dbReference>